<dbReference type="PROSITE" id="PS51257">
    <property type="entry name" value="PROKAR_LIPOPROTEIN"/>
    <property type="match status" value="1"/>
</dbReference>
<dbReference type="Gene3D" id="3.30.2080.10">
    <property type="entry name" value="GH92 mannosidase domain"/>
    <property type="match status" value="1"/>
</dbReference>
<gene>
    <name evidence="5" type="ORF">GCM10023315_11250</name>
</gene>
<dbReference type="Proteomes" id="UP001501692">
    <property type="component" value="Unassembled WGS sequence"/>
</dbReference>
<comment type="cofactor">
    <cofactor evidence="1">
        <name>Ca(2+)</name>
        <dbReference type="ChEBI" id="CHEBI:29108"/>
    </cofactor>
</comment>
<dbReference type="RefSeq" id="WP_345165542.1">
    <property type="nucleotide sequence ID" value="NZ_BAABJK010000004.1"/>
</dbReference>
<feature type="domain" description="PA14" evidence="4">
    <location>
        <begin position="256"/>
        <end position="394"/>
    </location>
</feature>
<dbReference type="SUPFAM" id="SSF56988">
    <property type="entry name" value="Anthrax protective antigen"/>
    <property type="match status" value="1"/>
</dbReference>
<dbReference type="EMBL" id="BAABJK010000004">
    <property type="protein sequence ID" value="GAA4964205.1"/>
    <property type="molecule type" value="Genomic_DNA"/>
</dbReference>
<evidence type="ECO:0000256" key="2">
    <source>
        <dbReference type="ARBA" id="ARBA00011245"/>
    </source>
</evidence>
<dbReference type="Gene3D" id="1.20.1610.10">
    <property type="entry name" value="alpha-1,2-mannosidases domains"/>
    <property type="match status" value="1"/>
</dbReference>
<reference evidence="6" key="1">
    <citation type="journal article" date="2019" name="Int. J. Syst. Evol. Microbiol.">
        <title>The Global Catalogue of Microorganisms (GCM) 10K type strain sequencing project: providing services to taxonomists for standard genome sequencing and annotation.</title>
        <authorList>
            <consortium name="The Broad Institute Genomics Platform"/>
            <consortium name="The Broad Institute Genome Sequencing Center for Infectious Disease"/>
            <person name="Wu L."/>
            <person name="Ma J."/>
        </authorList>
    </citation>
    <scope>NUCLEOTIDE SEQUENCE [LARGE SCALE GENOMIC DNA]</scope>
    <source>
        <strain evidence="6">JCM 18287</strain>
    </source>
</reference>
<organism evidence="5 6">
    <name type="scientific">Algibacter aquimarinus</name>
    <dbReference type="NCBI Taxonomy" id="1136748"/>
    <lineage>
        <taxon>Bacteria</taxon>
        <taxon>Pseudomonadati</taxon>
        <taxon>Bacteroidota</taxon>
        <taxon>Flavobacteriia</taxon>
        <taxon>Flavobacteriales</taxon>
        <taxon>Flavobacteriaceae</taxon>
        <taxon>Algibacter</taxon>
    </lineage>
</organism>
<dbReference type="PANTHER" id="PTHR12143:SF43">
    <property type="entry name" value="PUTATIVE-RELATED"/>
    <property type="match status" value="1"/>
</dbReference>
<dbReference type="PANTHER" id="PTHR12143">
    <property type="entry name" value="PEPTIDE N-GLYCANASE PNGASE -RELATED"/>
    <property type="match status" value="1"/>
</dbReference>
<proteinExistence type="predicted"/>
<dbReference type="Pfam" id="PF07691">
    <property type="entry name" value="PA14"/>
    <property type="match status" value="1"/>
</dbReference>
<evidence type="ECO:0000259" key="4">
    <source>
        <dbReference type="PROSITE" id="PS51820"/>
    </source>
</evidence>
<dbReference type="PROSITE" id="PS51820">
    <property type="entry name" value="PA14"/>
    <property type="match status" value="1"/>
</dbReference>
<keyword evidence="5" id="KW-0378">Hydrolase</keyword>
<dbReference type="InterPro" id="IPR050883">
    <property type="entry name" value="PNGase"/>
</dbReference>
<evidence type="ECO:0000313" key="6">
    <source>
        <dbReference type="Proteomes" id="UP001501692"/>
    </source>
</evidence>
<comment type="subunit">
    <text evidence="2">Monomer.</text>
</comment>
<keyword evidence="6" id="KW-1185">Reference proteome</keyword>
<dbReference type="Pfam" id="PF17678">
    <property type="entry name" value="Glyco_hydro_92N"/>
    <property type="match status" value="1"/>
</dbReference>
<name>A0ABP9H8U4_9FLAO</name>
<dbReference type="Gene3D" id="2.70.98.10">
    <property type="match status" value="2"/>
</dbReference>
<dbReference type="InterPro" id="IPR037524">
    <property type="entry name" value="PA14/GLEYA"/>
</dbReference>
<dbReference type="InterPro" id="IPR012939">
    <property type="entry name" value="Glyco_hydro_92"/>
</dbReference>
<evidence type="ECO:0000256" key="3">
    <source>
        <dbReference type="ARBA" id="ARBA00022837"/>
    </source>
</evidence>
<dbReference type="InterPro" id="IPR008928">
    <property type="entry name" value="6-hairpin_glycosidase_sf"/>
</dbReference>
<sequence>MKSVTLTVSIKLIYTLVIGTFLTVSCNPNKTQDSLTEVNSPIDYIDTRIGTKPWSGKSTLSQAELPQGHVYPGVGAPFAMTQISPQTTKKDIPYWWEHEKIQGFRSTHYPNGASMSEYGPLTIMPMVGDLKVTAEERASTFNHANEIAKPHYYSVTLEDYNIKAELTAVAKAKFLQFTYPKSDESHILIDNPVAHGYFRVNPEKNEIEGYTDNTGRAGNMGYTGREFASYFVAKFSKPFDSFTIVPKPDITKTSLLFPEGFTGEFYNNLNLSGKPSVTRNDAIIDFEWSGSPFAGIKPDLFSAKYIGKLVTTQAGVYTFYVTSDDGVRLFIDEKLVIDSWYNRGATTDTYSISLEAAKTYNIKIEYFDSGGGATLKFGCAPPVTHTPEQISLMATKGAEANAVHVSFKTNEGEKVQVKIGTSFISIDQARKNLNSEINHWDFEKTAEETKNKWNQALSKIKIEASEIDKKIFYSALQRCMLLPRNITEDGYHYSAFNGKVMPGVMYTDFSLWDTFRSEHPLLILLEPEKVSVMIEALLNSYDEGGWIPKWPSPGYSNIMHGTHGDAVIADAYVKGIRGYNVDKAFEAMMKNATTKSTGRYVARAGILEYQKLGYVPTDKYGESAIRTMEFAYDDYCIAQMAKAMGKTDVYDEFMKRALYYKNMLDPETKLVRGRNADGSWRDANDPSISGWAYGSDKDRENYFRNITLFAPHDVQGLANFMGGNHKLEEYLDHFFKNDFYYVGDEYSMHSPYLYNYVGAPWKTQKLIRELINDNFEDTPGGLPGNEDCGQMSSWYIFGAMGFYPTCPGSPTYQIGSPAFKKVSIDLANGKVFTIIANNNSKENVYIQSATLNGEAYTKSWIHHDAIMNGSTLEFEMGPKPNKDWGAFKGDRHASISE</sequence>
<dbReference type="Pfam" id="PF07971">
    <property type="entry name" value="Glyco_hydro_92"/>
    <property type="match status" value="1"/>
</dbReference>
<evidence type="ECO:0000256" key="1">
    <source>
        <dbReference type="ARBA" id="ARBA00001913"/>
    </source>
</evidence>
<dbReference type="InterPro" id="IPR011658">
    <property type="entry name" value="PA14_dom"/>
</dbReference>
<accession>A0ABP9H8U4</accession>
<comment type="caution">
    <text evidence="5">The sequence shown here is derived from an EMBL/GenBank/DDBJ whole genome shotgun (WGS) entry which is preliminary data.</text>
</comment>
<dbReference type="InterPro" id="IPR005887">
    <property type="entry name" value="GH92_a_mannosidase_put"/>
</dbReference>
<protein>
    <submittedName>
        <fullName evidence="5">GH92 family glycosyl hydrolase</fullName>
    </submittedName>
</protein>
<dbReference type="SUPFAM" id="SSF48208">
    <property type="entry name" value="Six-hairpin glycosidases"/>
    <property type="match status" value="1"/>
</dbReference>
<dbReference type="Gene3D" id="1.20.1050.60">
    <property type="entry name" value="alpha-1,2-mannosidase"/>
    <property type="match status" value="1"/>
</dbReference>
<dbReference type="NCBIfam" id="TIGR01180">
    <property type="entry name" value="aman2_put"/>
    <property type="match status" value="1"/>
</dbReference>
<dbReference type="InterPro" id="IPR014718">
    <property type="entry name" value="GH-type_carb-bd"/>
</dbReference>
<dbReference type="SMART" id="SM00758">
    <property type="entry name" value="PA14"/>
    <property type="match status" value="1"/>
</dbReference>
<dbReference type="GO" id="GO:0016787">
    <property type="term" value="F:hydrolase activity"/>
    <property type="evidence" value="ECO:0007669"/>
    <property type="project" value="UniProtKB-KW"/>
</dbReference>
<keyword evidence="3" id="KW-0106">Calcium</keyword>
<dbReference type="InterPro" id="IPR041371">
    <property type="entry name" value="GH92_N"/>
</dbReference>
<evidence type="ECO:0000313" key="5">
    <source>
        <dbReference type="EMBL" id="GAA4964205.1"/>
    </source>
</evidence>